<dbReference type="PROSITE" id="PS01228">
    <property type="entry name" value="COF_1"/>
    <property type="match status" value="1"/>
</dbReference>
<comment type="similarity">
    <text evidence="3">Belongs to the HAD-like hydrolase superfamily. CbbY/CbbZ/Gph/YieH family.</text>
</comment>
<accession>A0A0C5VMI9</accession>
<dbReference type="RefSeq" id="WP_044618091.1">
    <property type="nucleotide sequence ID" value="NZ_CP007142.1"/>
</dbReference>
<dbReference type="AlphaFoldDB" id="A0A0C5VMI9"/>
<dbReference type="PANTHER" id="PTHR43434">
    <property type="entry name" value="PHOSPHOGLYCOLATE PHOSPHATASE"/>
    <property type="match status" value="1"/>
</dbReference>
<keyword evidence="5" id="KW-0378">Hydrolase</keyword>
<dbReference type="GO" id="GO:0008967">
    <property type="term" value="F:phosphoglycolate phosphatase activity"/>
    <property type="evidence" value="ECO:0007669"/>
    <property type="project" value="UniProtKB-EC"/>
</dbReference>
<evidence type="ECO:0000313" key="5">
    <source>
        <dbReference type="EMBL" id="AJQ95947.1"/>
    </source>
</evidence>
<dbReference type="Pfam" id="PF13419">
    <property type="entry name" value="HAD_2"/>
    <property type="match status" value="1"/>
</dbReference>
<dbReference type="KEGG" id="gsn:YC6258_03911"/>
<dbReference type="InterPro" id="IPR023198">
    <property type="entry name" value="PGP-like_dom2"/>
</dbReference>
<dbReference type="STRING" id="1445510.YC6258_03911"/>
<evidence type="ECO:0000256" key="3">
    <source>
        <dbReference type="ARBA" id="ARBA00006171"/>
    </source>
</evidence>
<dbReference type="Proteomes" id="UP000032266">
    <property type="component" value="Chromosome"/>
</dbReference>
<evidence type="ECO:0000256" key="4">
    <source>
        <dbReference type="ARBA" id="ARBA00013078"/>
    </source>
</evidence>
<proteinExistence type="inferred from homology"/>
<gene>
    <name evidence="5" type="ORF">YC6258_03911</name>
</gene>
<reference evidence="5 6" key="1">
    <citation type="submission" date="2014-01" db="EMBL/GenBank/DDBJ databases">
        <title>Full genme sequencing of cellulolytic bacterium Gynuella sunshinyii YC6258T gen. nov., sp. nov.</title>
        <authorList>
            <person name="Khan H."/>
            <person name="Chung E.J."/>
            <person name="Chung Y.R."/>
        </authorList>
    </citation>
    <scope>NUCLEOTIDE SEQUENCE [LARGE SCALE GENOMIC DNA]</scope>
    <source>
        <strain evidence="5 6">YC6258</strain>
    </source>
</reference>
<dbReference type="SUPFAM" id="SSF56784">
    <property type="entry name" value="HAD-like"/>
    <property type="match status" value="1"/>
</dbReference>
<dbReference type="EC" id="3.1.3.18" evidence="4"/>
<dbReference type="PRINTS" id="PR00413">
    <property type="entry name" value="HADHALOGNASE"/>
</dbReference>
<dbReference type="GO" id="GO:0006281">
    <property type="term" value="P:DNA repair"/>
    <property type="evidence" value="ECO:0007669"/>
    <property type="project" value="TreeGrafter"/>
</dbReference>
<organism evidence="5 6">
    <name type="scientific">Gynuella sunshinyii YC6258</name>
    <dbReference type="NCBI Taxonomy" id="1445510"/>
    <lineage>
        <taxon>Bacteria</taxon>
        <taxon>Pseudomonadati</taxon>
        <taxon>Pseudomonadota</taxon>
        <taxon>Gammaproteobacteria</taxon>
        <taxon>Oceanospirillales</taxon>
        <taxon>Saccharospirillaceae</taxon>
        <taxon>Gynuella</taxon>
    </lineage>
</organism>
<dbReference type="SFLD" id="SFLDG01129">
    <property type="entry name" value="C1.5:_HAD__Beta-PGM__Phosphata"/>
    <property type="match status" value="1"/>
</dbReference>
<dbReference type="PATRIC" id="fig|1445510.3.peg.3888"/>
<dbReference type="Gene3D" id="1.10.150.240">
    <property type="entry name" value="Putative phosphatase, domain 2"/>
    <property type="match status" value="1"/>
</dbReference>
<evidence type="ECO:0000256" key="2">
    <source>
        <dbReference type="ARBA" id="ARBA00004818"/>
    </source>
</evidence>
<keyword evidence="6" id="KW-1185">Reference proteome</keyword>
<comment type="catalytic activity">
    <reaction evidence="1">
        <text>2-phosphoglycolate + H2O = glycolate + phosphate</text>
        <dbReference type="Rhea" id="RHEA:14369"/>
        <dbReference type="ChEBI" id="CHEBI:15377"/>
        <dbReference type="ChEBI" id="CHEBI:29805"/>
        <dbReference type="ChEBI" id="CHEBI:43474"/>
        <dbReference type="ChEBI" id="CHEBI:58033"/>
        <dbReference type="EC" id="3.1.3.18"/>
    </reaction>
</comment>
<name>A0A0C5VMI9_9GAMM</name>
<protein>
    <recommendedName>
        <fullName evidence="4">phosphoglycolate phosphatase</fullName>
        <ecNumber evidence="4">3.1.3.18</ecNumber>
    </recommendedName>
</protein>
<comment type="pathway">
    <text evidence="2">Organic acid metabolism; glycolate biosynthesis; glycolate from 2-phosphoglycolate: step 1/1.</text>
</comment>
<evidence type="ECO:0000256" key="1">
    <source>
        <dbReference type="ARBA" id="ARBA00000830"/>
    </source>
</evidence>
<dbReference type="InterPro" id="IPR050155">
    <property type="entry name" value="HAD-like_hydrolase_sf"/>
</dbReference>
<dbReference type="InterPro" id="IPR036412">
    <property type="entry name" value="HAD-like_sf"/>
</dbReference>
<dbReference type="InterPro" id="IPR041492">
    <property type="entry name" value="HAD_2"/>
</dbReference>
<dbReference type="PANTHER" id="PTHR43434:SF1">
    <property type="entry name" value="PHOSPHOGLYCOLATE PHOSPHATASE"/>
    <property type="match status" value="1"/>
</dbReference>
<dbReference type="InterPro" id="IPR023214">
    <property type="entry name" value="HAD_sf"/>
</dbReference>
<dbReference type="NCBIfam" id="TIGR01549">
    <property type="entry name" value="HAD-SF-IA-v1"/>
    <property type="match status" value="1"/>
</dbReference>
<evidence type="ECO:0000313" key="6">
    <source>
        <dbReference type="Proteomes" id="UP000032266"/>
    </source>
</evidence>
<dbReference type="HOGENOM" id="CLU_045011_19_1_6"/>
<dbReference type="OrthoDB" id="9776368at2"/>
<dbReference type="SFLD" id="SFLDS00003">
    <property type="entry name" value="Haloacid_Dehalogenase"/>
    <property type="match status" value="1"/>
</dbReference>
<sequence>MNTKAVIFDLDGTLLNTLDDLADSMNQILSRHKLPTHPSSAYRYFVGNGALQLVTRAIPESQRNDSFIQTCFSEFISEYGQNWNHKTRPYEGIEQLLGQLQQRHIALTVLTNKPHDAALKCMAEFFPGWNFSIILGQRMGVPVKPDPTAVEEILRHLNISHTEAIFIGDSNVDMETGTNAQLQPIGVSWGFRSRQELESAGAAAVIDHPMELLDYLDN</sequence>
<dbReference type="Gene3D" id="3.40.50.1000">
    <property type="entry name" value="HAD superfamily/HAD-like"/>
    <property type="match status" value="1"/>
</dbReference>
<dbReference type="EMBL" id="CP007142">
    <property type="protein sequence ID" value="AJQ95947.1"/>
    <property type="molecule type" value="Genomic_DNA"/>
</dbReference>
<dbReference type="InterPro" id="IPR006439">
    <property type="entry name" value="HAD-SF_hydro_IA"/>
</dbReference>
<dbReference type="GO" id="GO:0005829">
    <property type="term" value="C:cytosol"/>
    <property type="evidence" value="ECO:0007669"/>
    <property type="project" value="TreeGrafter"/>
</dbReference>